<name>A0ABV1KHE5_9PSEU</name>
<dbReference type="EMBL" id="JBEDNQ010000010">
    <property type="protein sequence ID" value="MEQ3553348.1"/>
    <property type="molecule type" value="Genomic_DNA"/>
</dbReference>
<dbReference type="PANTHER" id="PTHR43649:SF30">
    <property type="entry name" value="ABC TRANSPORTER SUBSTRATE-BINDING PROTEIN"/>
    <property type="match status" value="1"/>
</dbReference>
<dbReference type="SUPFAM" id="SSF53850">
    <property type="entry name" value="Periplasmic binding protein-like II"/>
    <property type="match status" value="1"/>
</dbReference>
<evidence type="ECO:0000256" key="1">
    <source>
        <dbReference type="SAM" id="SignalP"/>
    </source>
</evidence>
<reference evidence="2 3" key="1">
    <citation type="submission" date="2024-03" db="EMBL/GenBank/DDBJ databases">
        <title>Draft genome sequence of Pseudonocardia nematodicida JCM 31783.</title>
        <authorList>
            <person name="Butdee W."/>
            <person name="Duangmal K."/>
        </authorList>
    </citation>
    <scope>NUCLEOTIDE SEQUENCE [LARGE SCALE GENOMIC DNA]</scope>
    <source>
        <strain evidence="2 3">JCM 31783</strain>
    </source>
</reference>
<dbReference type="Gene3D" id="3.40.190.10">
    <property type="entry name" value="Periplasmic binding protein-like II"/>
    <property type="match status" value="1"/>
</dbReference>
<organism evidence="2 3">
    <name type="scientific">Pseudonocardia nematodicida</name>
    <dbReference type="NCBI Taxonomy" id="1206997"/>
    <lineage>
        <taxon>Bacteria</taxon>
        <taxon>Bacillati</taxon>
        <taxon>Actinomycetota</taxon>
        <taxon>Actinomycetes</taxon>
        <taxon>Pseudonocardiales</taxon>
        <taxon>Pseudonocardiaceae</taxon>
        <taxon>Pseudonocardia</taxon>
    </lineage>
</organism>
<feature type="signal peptide" evidence="1">
    <location>
        <begin position="1"/>
        <end position="26"/>
    </location>
</feature>
<keyword evidence="1" id="KW-0732">Signal</keyword>
<proteinExistence type="predicted"/>
<keyword evidence="3" id="KW-1185">Reference proteome</keyword>
<dbReference type="InterPro" id="IPR050490">
    <property type="entry name" value="Bact_solute-bd_prot1"/>
</dbReference>
<dbReference type="PROSITE" id="PS51257">
    <property type="entry name" value="PROKAR_LIPOPROTEIN"/>
    <property type="match status" value="1"/>
</dbReference>
<sequence>MSAVRNLRAAVLVLAVLLLASCGATTGDDDGRVVLRFQSLSDQPAAIETSDRIVAEWNRTHPDVQVEVVQAGWDGVHDKLITQFNALAAPDVVHYEASGILPFAADGYLADLTPYLSEERRADIPAGVLDSVTVDGEVVAYPTAMQSYVVYANRTMLREAGVEIPTGPTTSWDELRAIAKATTGDDRYGLAWGLKDPTAAFMSLSPGFGGLFFGGPDPASPQITVGAAETALPELVADMTYQDGSILPVSLTQSGSKALAPFYEGQVAMTVQGSFQTANIAADAPEDLDWVVLPPLAGPAGAAQAANPQTLSIAKDSPHVAEAAEFLEFFTRTGNLAALNEADGLIPATVSARDELAGRLGSRDGWDVVLAGGRHLTAAPFLFADRYQQWKETVATPAYQRFLAGQTDADELARELELGWNDIAAY</sequence>
<protein>
    <submittedName>
        <fullName evidence="2">Extracellular solute-binding protein</fullName>
    </submittedName>
</protein>
<accession>A0ABV1KHE5</accession>
<evidence type="ECO:0000313" key="2">
    <source>
        <dbReference type="EMBL" id="MEQ3553348.1"/>
    </source>
</evidence>
<dbReference type="InterPro" id="IPR006059">
    <property type="entry name" value="SBP"/>
</dbReference>
<feature type="chain" id="PRO_5045099480" evidence="1">
    <location>
        <begin position="27"/>
        <end position="426"/>
    </location>
</feature>
<comment type="caution">
    <text evidence="2">The sequence shown here is derived from an EMBL/GenBank/DDBJ whole genome shotgun (WGS) entry which is preliminary data.</text>
</comment>
<dbReference type="Pfam" id="PF01547">
    <property type="entry name" value="SBP_bac_1"/>
    <property type="match status" value="1"/>
</dbReference>
<dbReference type="RefSeq" id="WP_349300418.1">
    <property type="nucleotide sequence ID" value="NZ_JBEDNQ010000010.1"/>
</dbReference>
<gene>
    <name evidence="2" type="ORF">WIS52_22995</name>
</gene>
<dbReference type="PANTHER" id="PTHR43649">
    <property type="entry name" value="ARABINOSE-BINDING PROTEIN-RELATED"/>
    <property type="match status" value="1"/>
</dbReference>
<dbReference type="Proteomes" id="UP001494902">
    <property type="component" value="Unassembled WGS sequence"/>
</dbReference>
<evidence type="ECO:0000313" key="3">
    <source>
        <dbReference type="Proteomes" id="UP001494902"/>
    </source>
</evidence>